<dbReference type="RefSeq" id="WP_377028935.1">
    <property type="nucleotide sequence ID" value="NZ_JBHOMY010000010.1"/>
</dbReference>
<accession>A0ABV6Y3X5</accession>
<comment type="caution">
    <text evidence="1">The sequence shown here is derived from an EMBL/GenBank/DDBJ whole genome shotgun (WGS) entry which is preliminary data.</text>
</comment>
<dbReference type="Proteomes" id="UP001593940">
    <property type="component" value="Unassembled WGS sequence"/>
</dbReference>
<proteinExistence type="predicted"/>
<protein>
    <recommendedName>
        <fullName evidence="3">Haemolysin-type calcium binding-related domain-containing protein</fullName>
    </recommendedName>
</protein>
<organism evidence="1 2">
    <name type="scientific">Microvirga arabica</name>
    <dbReference type="NCBI Taxonomy" id="1128671"/>
    <lineage>
        <taxon>Bacteria</taxon>
        <taxon>Pseudomonadati</taxon>
        <taxon>Pseudomonadota</taxon>
        <taxon>Alphaproteobacteria</taxon>
        <taxon>Hyphomicrobiales</taxon>
        <taxon>Methylobacteriaceae</taxon>
        <taxon>Microvirga</taxon>
    </lineage>
</organism>
<evidence type="ECO:0008006" key="3">
    <source>
        <dbReference type="Google" id="ProtNLM"/>
    </source>
</evidence>
<evidence type="ECO:0000313" key="1">
    <source>
        <dbReference type="EMBL" id="MFC1455981.1"/>
    </source>
</evidence>
<keyword evidence="2" id="KW-1185">Reference proteome</keyword>
<gene>
    <name evidence="1" type="ORF">ACETIH_04410</name>
</gene>
<evidence type="ECO:0000313" key="2">
    <source>
        <dbReference type="Proteomes" id="UP001593940"/>
    </source>
</evidence>
<name>A0ABV6Y3X5_9HYPH</name>
<sequence length="80" mass="9062">MGKDVIYDFKLKQDDQLIIQDNMNGTGIGSGSTDAEVMQNFRKLVKQVGRDTVMNFGDGDVLTLKNFKASTLERGDIWFW</sequence>
<dbReference type="EMBL" id="JBHOMY010000010">
    <property type="protein sequence ID" value="MFC1455981.1"/>
    <property type="molecule type" value="Genomic_DNA"/>
</dbReference>
<reference evidence="1 2" key="1">
    <citation type="submission" date="2024-09" db="EMBL/GenBank/DDBJ databases">
        <title>Nodulacao em especies de Leguminosae Basais da Amazonia e Caracterizacao dos Rizobios e Bacterias Associadas aos Nodulos.</title>
        <authorList>
            <person name="Jambeiro I.C.A."/>
            <person name="Lopes I.S."/>
            <person name="Aguiar E.R.G.R."/>
            <person name="Santos A.F.J."/>
            <person name="Dos Santos J.M.F."/>
            <person name="Gross E."/>
        </authorList>
    </citation>
    <scope>NUCLEOTIDE SEQUENCE [LARGE SCALE GENOMIC DNA]</scope>
    <source>
        <strain evidence="1 2">BRUESC1165</strain>
    </source>
</reference>